<dbReference type="SMART" id="SM00848">
    <property type="entry name" value="Inhibitor_I29"/>
    <property type="match status" value="1"/>
</dbReference>
<dbReference type="InterPro" id="IPR038765">
    <property type="entry name" value="Papain-like_cys_pep_sf"/>
</dbReference>
<proteinExistence type="inferred from homology"/>
<keyword evidence="10" id="KW-1185">Reference proteome</keyword>
<evidence type="ECO:0000256" key="5">
    <source>
        <dbReference type="ARBA" id="ARBA00023145"/>
    </source>
</evidence>
<dbReference type="InterPro" id="IPR013201">
    <property type="entry name" value="Prot_inhib_I29"/>
</dbReference>
<dbReference type="PRINTS" id="PR00705">
    <property type="entry name" value="PAPAIN"/>
</dbReference>
<name>A0ABM1A487_APLCA</name>
<evidence type="ECO:0000256" key="7">
    <source>
        <dbReference type="SAM" id="SignalP"/>
    </source>
</evidence>
<dbReference type="InterPro" id="IPR025661">
    <property type="entry name" value="Pept_asp_AS"/>
</dbReference>
<dbReference type="PANTHER" id="PTHR12411">
    <property type="entry name" value="CYSTEINE PROTEASE FAMILY C1-RELATED"/>
    <property type="match status" value="1"/>
</dbReference>
<keyword evidence="7" id="KW-0732">Signal</keyword>
<dbReference type="InterPro" id="IPR013128">
    <property type="entry name" value="Peptidase_C1A"/>
</dbReference>
<dbReference type="Gene3D" id="3.90.70.10">
    <property type="entry name" value="Cysteine proteinases"/>
    <property type="match status" value="1"/>
</dbReference>
<feature type="domain" description="Peptidase C1A papain C-terminal" evidence="8">
    <location>
        <begin position="110"/>
        <end position="326"/>
    </location>
</feature>
<keyword evidence="3" id="KW-0378">Hydrolase</keyword>
<dbReference type="Pfam" id="PF00112">
    <property type="entry name" value="Peptidase_C1"/>
    <property type="match status" value="1"/>
</dbReference>
<evidence type="ECO:0000256" key="1">
    <source>
        <dbReference type="ARBA" id="ARBA00008455"/>
    </source>
</evidence>
<dbReference type="RefSeq" id="XP_012940521.2">
    <property type="nucleotide sequence ID" value="XM_013085067.2"/>
</dbReference>
<dbReference type="Proteomes" id="UP000694888">
    <property type="component" value="Unplaced"/>
</dbReference>
<dbReference type="InterPro" id="IPR000169">
    <property type="entry name" value="Pept_cys_AS"/>
</dbReference>
<sequence length="327" mass="36509">MFRFAVALCALVAVSSALRYDRNDLWSAYKTTHGKLYSGQREVLRREIWESNLDYIQRHNVEADRGMHTYWMGENQFTDLTNSEFRAMMNGYQMSNRTSSVQFVSTLTDTPDAVDWRDKGYVTKVKNQERCGSCWAFSTTGSLEGQTFKKTGKLPSLSEQNLVDCSKKEGNKGCKGGLMDKAFEYVIKNNGIDTEDSYPYTGHDGLSCKFKKADVGATETSFVDVKRGSEEALAQAVAEIGPISVAMDAGHESFQHYRTGIYKEPRCSSIKLDHGVLAVGYGADGGSNYWIVKNSWGTMWGDQGYFKLAKDDHNMCGLATQASYPVV</sequence>
<keyword evidence="4" id="KW-0788">Thiol protease</keyword>
<keyword evidence="2" id="KW-0645">Protease</keyword>
<dbReference type="GeneID" id="101855655"/>
<dbReference type="InterPro" id="IPR039417">
    <property type="entry name" value="Peptidase_C1A_papain-like"/>
</dbReference>
<feature type="signal peptide" evidence="7">
    <location>
        <begin position="1"/>
        <end position="17"/>
    </location>
</feature>
<feature type="domain" description="Cathepsin propeptide inhibitor" evidence="9">
    <location>
        <begin position="26"/>
        <end position="85"/>
    </location>
</feature>
<dbReference type="Pfam" id="PF08246">
    <property type="entry name" value="Inhibitor_I29"/>
    <property type="match status" value="1"/>
</dbReference>
<dbReference type="CDD" id="cd02248">
    <property type="entry name" value="Peptidase_C1A"/>
    <property type="match status" value="1"/>
</dbReference>
<evidence type="ECO:0000259" key="9">
    <source>
        <dbReference type="SMART" id="SM00848"/>
    </source>
</evidence>
<dbReference type="PROSITE" id="PS00640">
    <property type="entry name" value="THIOL_PROTEASE_ASN"/>
    <property type="match status" value="1"/>
</dbReference>
<evidence type="ECO:0000313" key="10">
    <source>
        <dbReference type="Proteomes" id="UP000694888"/>
    </source>
</evidence>
<gene>
    <name evidence="11" type="primary">LOC101855655</name>
</gene>
<evidence type="ECO:0000256" key="4">
    <source>
        <dbReference type="ARBA" id="ARBA00022807"/>
    </source>
</evidence>
<evidence type="ECO:0000256" key="2">
    <source>
        <dbReference type="ARBA" id="ARBA00022670"/>
    </source>
</evidence>
<organism evidence="10 11">
    <name type="scientific">Aplysia californica</name>
    <name type="common">California sea hare</name>
    <dbReference type="NCBI Taxonomy" id="6500"/>
    <lineage>
        <taxon>Eukaryota</taxon>
        <taxon>Metazoa</taxon>
        <taxon>Spiralia</taxon>
        <taxon>Lophotrochozoa</taxon>
        <taxon>Mollusca</taxon>
        <taxon>Gastropoda</taxon>
        <taxon>Heterobranchia</taxon>
        <taxon>Euthyneura</taxon>
        <taxon>Tectipleura</taxon>
        <taxon>Aplysiida</taxon>
        <taxon>Aplysioidea</taxon>
        <taxon>Aplysiidae</taxon>
        <taxon>Aplysia</taxon>
    </lineage>
</organism>
<reference evidence="11" key="1">
    <citation type="submission" date="2025-08" db="UniProtKB">
        <authorList>
            <consortium name="RefSeq"/>
        </authorList>
    </citation>
    <scope>IDENTIFICATION</scope>
</reference>
<dbReference type="InterPro" id="IPR025660">
    <property type="entry name" value="Pept_his_AS"/>
</dbReference>
<evidence type="ECO:0000313" key="11">
    <source>
        <dbReference type="RefSeq" id="XP_012940521.2"/>
    </source>
</evidence>
<feature type="chain" id="PRO_5046764529" evidence="7">
    <location>
        <begin position="18"/>
        <end position="327"/>
    </location>
</feature>
<dbReference type="SUPFAM" id="SSF54001">
    <property type="entry name" value="Cysteine proteinases"/>
    <property type="match status" value="1"/>
</dbReference>
<dbReference type="InterPro" id="IPR000668">
    <property type="entry name" value="Peptidase_C1A_C"/>
</dbReference>
<evidence type="ECO:0000259" key="8">
    <source>
        <dbReference type="SMART" id="SM00645"/>
    </source>
</evidence>
<dbReference type="PROSITE" id="PS00639">
    <property type="entry name" value="THIOL_PROTEASE_HIS"/>
    <property type="match status" value="1"/>
</dbReference>
<protein>
    <submittedName>
        <fullName evidence="11">Cathepsin L1</fullName>
    </submittedName>
</protein>
<dbReference type="PROSITE" id="PS00139">
    <property type="entry name" value="THIOL_PROTEASE_CYS"/>
    <property type="match status" value="1"/>
</dbReference>
<evidence type="ECO:0000256" key="3">
    <source>
        <dbReference type="ARBA" id="ARBA00022801"/>
    </source>
</evidence>
<keyword evidence="6" id="KW-1015">Disulfide bond</keyword>
<dbReference type="SMART" id="SM00645">
    <property type="entry name" value="Pept_C1"/>
    <property type="match status" value="1"/>
</dbReference>
<keyword evidence="5" id="KW-0865">Zymogen</keyword>
<accession>A0ABM1A487</accession>
<evidence type="ECO:0000256" key="6">
    <source>
        <dbReference type="ARBA" id="ARBA00023157"/>
    </source>
</evidence>
<comment type="similarity">
    <text evidence="1">Belongs to the peptidase C1 family.</text>
</comment>